<organism evidence="5 6">
    <name type="scientific">Aquirufa antheringensis</name>
    <dbReference type="NCBI Taxonomy" id="2516559"/>
    <lineage>
        <taxon>Bacteria</taxon>
        <taxon>Pseudomonadati</taxon>
        <taxon>Bacteroidota</taxon>
        <taxon>Cytophagia</taxon>
        <taxon>Cytophagales</taxon>
        <taxon>Flectobacillaceae</taxon>
        <taxon>Aquirufa</taxon>
    </lineage>
</organism>
<feature type="transmembrane region" description="Helical" evidence="1">
    <location>
        <begin position="297"/>
        <end position="317"/>
    </location>
</feature>
<sequence length="367" mass="41495">MKKILLFLLISLTVKAQLSSKAEVVLVTVAPGKELHSAFGHTILWVNDPLNGIDRAYSFGTFDFKTENFYLKFLMGTLPYTISVHSMQDEFNYNAQYEKRGMIAQKLQLDSLQKNAIFQALETNLLPENREYAYKFFYDNCSTRIRDVIERNAPGKYRWIQNPSLEGKSYRDWMNKYLAPNSWVTLGMNLALGIPSNVKATASQACYLPDNLASATNLAKGLSANPVTLFDAEVSEEAGFDFTGPYVILSVLIVLVGLATYKKRFSYAADVALFSIIGLLAWFIFFLGTATNHEVMAWNPASLMLFPLNFPLVIWFAKDPLKWKKYLQIISVLCVIGLIWSGIQFAPMVLVGLPIFIRVCYLSFIKK</sequence>
<reference evidence="5 6" key="1">
    <citation type="submission" date="2019-02" db="EMBL/GenBank/DDBJ databases">
        <title>Genome of a new Bacteroidetes strain.</title>
        <authorList>
            <person name="Pitt A."/>
        </authorList>
    </citation>
    <scope>NUCLEOTIDE SEQUENCE [LARGE SCALE GENOMIC DNA]</scope>
    <source>
        <strain evidence="5 6">103A-SOEBACH</strain>
    </source>
</reference>
<feature type="domain" description="Lnb-like transmembrane" evidence="4">
    <location>
        <begin position="244"/>
        <end position="365"/>
    </location>
</feature>
<accession>A0A4Q9BAE8</accession>
<keyword evidence="1" id="KW-1133">Transmembrane helix</keyword>
<evidence type="ECO:0000256" key="2">
    <source>
        <dbReference type="SAM" id="SignalP"/>
    </source>
</evidence>
<feature type="transmembrane region" description="Helical" evidence="1">
    <location>
        <begin position="271"/>
        <end position="291"/>
    </location>
</feature>
<gene>
    <name evidence="5" type="ORF">EWU20_06665</name>
</gene>
<dbReference type="Proteomes" id="UP000293583">
    <property type="component" value="Unassembled WGS sequence"/>
</dbReference>
<dbReference type="InterPro" id="IPR025178">
    <property type="entry name" value="Lnb_N"/>
</dbReference>
<feature type="chain" id="PRO_5020916713" evidence="2">
    <location>
        <begin position="17"/>
        <end position="367"/>
    </location>
</feature>
<evidence type="ECO:0000313" key="5">
    <source>
        <dbReference type="EMBL" id="TBH73052.1"/>
    </source>
</evidence>
<protein>
    <submittedName>
        <fullName evidence="5">DUF4105 domain-containing protein</fullName>
    </submittedName>
</protein>
<feature type="transmembrane region" description="Helical" evidence="1">
    <location>
        <begin position="326"/>
        <end position="343"/>
    </location>
</feature>
<name>A0A4Q9BAE8_9BACT</name>
<dbReference type="OrthoDB" id="319167at2"/>
<dbReference type="EMBL" id="SEWY01000003">
    <property type="protein sequence ID" value="TBH73052.1"/>
    <property type="molecule type" value="Genomic_DNA"/>
</dbReference>
<keyword evidence="2" id="KW-0732">Signal</keyword>
<evidence type="ECO:0000313" key="6">
    <source>
        <dbReference type="Proteomes" id="UP000293583"/>
    </source>
</evidence>
<keyword evidence="1" id="KW-0812">Transmembrane</keyword>
<keyword evidence="6" id="KW-1185">Reference proteome</keyword>
<dbReference type="Pfam" id="PF25221">
    <property type="entry name" value="5TMH_Lnb"/>
    <property type="match status" value="1"/>
</dbReference>
<dbReference type="RefSeq" id="WP_130923205.1">
    <property type="nucleotide sequence ID" value="NZ_CP049835.1"/>
</dbReference>
<evidence type="ECO:0000259" key="4">
    <source>
        <dbReference type="Pfam" id="PF25221"/>
    </source>
</evidence>
<evidence type="ECO:0000259" key="3">
    <source>
        <dbReference type="Pfam" id="PF13387"/>
    </source>
</evidence>
<dbReference type="Pfam" id="PF13387">
    <property type="entry name" value="Lnb_N"/>
    <property type="match status" value="1"/>
</dbReference>
<dbReference type="InterPro" id="IPR057436">
    <property type="entry name" value="5TMH_Lnb"/>
</dbReference>
<feature type="signal peptide" evidence="2">
    <location>
        <begin position="1"/>
        <end position="16"/>
    </location>
</feature>
<evidence type="ECO:0000256" key="1">
    <source>
        <dbReference type="SAM" id="Phobius"/>
    </source>
</evidence>
<dbReference type="AlphaFoldDB" id="A0A4Q9BAE8"/>
<proteinExistence type="predicted"/>
<comment type="caution">
    <text evidence="5">The sequence shown here is derived from an EMBL/GenBank/DDBJ whole genome shotgun (WGS) entry which is preliminary data.</text>
</comment>
<feature type="transmembrane region" description="Helical" evidence="1">
    <location>
        <begin position="242"/>
        <end position="259"/>
    </location>
</feature>
<keyword evidence="1" id="KW-0472">Membrane</keyword>
<feature type="domain" description="Lnb N-terminal periplasmic" evidence="3">
    <location>
        <begin position="20"/>
        <end position="155"/>
    </location>
</feature>